<reference evidence="3 4" key="1">
    <citation type="journal article" date="2018" name="Sci. Rep.">
        <title>Genomic signatures of local adaptation to the degree of environmental predictability in rotifers.</title>
        <authorList>
            <person name="Franch-Gras L."/>
            <person name="Hahn C."/>
            <person name="Garcia-Roger E.M."/>
            <person name="Carmona M.J."/>
            <person name="Serra M."/>
            <person name="Gomez A."/>
        </authorList>
    </citation>
    <scope>NUCLEOTIDE SEQUENCE [LARGE SCALE GENOMIC DNA]</scope>
    <source>
        <strain evidence="3">HYR1</strain>
    </source>
</reference>
<dbReference type="AlphaFoldDB" id="A0A3M7SKX9"/>
<feature type="domain" description="Reelin" evidence="2">
    <location>
        <begin position="45"/>
        <end position="130"/>
    </location>
</feature>
<sequence>MIKLVKFFLVCFLIENSYQLNFDANFCFKSDQKEEKSLNGHKIIEQSFFSLELSSFEYDLNTDKALTLQPKTLHNELSIKKVLIQAFSNENDQALGTWEFPLDSNFQLFDCEKEKDTIINNNYNDEMIYWRLNPKEIRPDSTLFFSYNAATMKGYYHNLTKIYENQRKLLSYSCAPKRKEIITKLNGTLSSTFGHYYKKYPSEILEIR</sequence>
<feature type="chain" id="PRO_5018163648" description="Reelin domain-containing protein" evidence="1">
    <location>
        <begin position="20"/>
        <end position="208"/>
    </location>
</feature>
<dbReference type="Proteomes" id="UP000276133">
    <property type="component" value="Unassembled WGS sequence"/>
</dbReference>
<evidence type="ECO:0000259" key="2">
    <source>
        <dbReference type="Pfam" id="PF02014"/>
    </source>
</evidence>
<proteinExistence type="predicted"/>
<feature type="signal peptide" evidence="1">
    <location>
        <begin position="1"/>
        <end position="19"/>
    </location>
</feature>
<comment type="caution">
    <text evidence="3">The sequence shown here is derived from an EMBL/GenBank/DDBJ whole genome shotgun (WGS) entry which is preliminary data.</text>
</comment>
<organism evidence="3 4">
    <name type="scientific">Brachionus plicatilis</name>
    <name type="common">Marine rotifer</name>
    <name type="synonym">Brachionus muelleri</name>
    <dbReference type="NCBI Taxonomy" id="10195"/>
    <lineage>
        <taxon>Eukaryota</taxon>
        <taxon>Metazoa</taxon>
        <taxon>Spiralia</taxon>
        <taxon>Gnathifera</taxon>
        <taxon>Rotifera</taxon>
        <taxon>Eurotatoria</taxon>
        <taxon>Monogononta</taxon>
        <taxon>Pseudotrocha</taxon>
        <taxon>Ploima</taxon>
        <taxon>Brachionidae</taxon>
        <taxon>Brachionus</taxon>
    </lineage>
</organism>
<feature type="non-terminal residue" evidence="3">
    <location>
        <position position="208"/>
    </location>
</feature>
<gene>
    <name evidence="3" type="ORF">BpHYR1_003204</name>
</gene>
<evidence type="ECO:0000313" key="3">
    <source>
        <dbReference type="EMBL" id="RNA36158.1"/>
    </source>
</evidence>
<name>A0A3M7SKX9_BRAPC</name>
<protein>
    <recommendedName>
        <fullName evidence="2">Reelin domain-containing protein</fullName>
    </recommendedName>
</protein>
<dbReference type="InterPro" id="IPR002861">
    <property type="entry name" value="Reeler_dom"/>
</dbReference>
<keyword evidence="4" id="KW-1185">Reference proteome</keyword>
<evidence type="ECO:0000313" key="4">
    <source>
        <dbReference type="Proteomes" id="UP000276133"/>
    </source>
</evidence>
<accession>A0A3M7SKX9</accession>
<dbReference type="EMBL" id="REGN01001226">
    <property type="protein sequence ID" value="RNA36158.1"/>
    <property type="molecule type" value="Genomic_DNA"/>
</dbReference>
<keyword evidence="1" id="KW-0732">Signal</keyword>
<dbReference type="Pfam" id="PF02014">
    <property type="entry name" value="Reeler"/>
    <property type="match status" value="1"/>
</dbReference>
<evidence type="ECO:0000256" key="1">
    <source>
        <dbReference type="SAM" id="SignalP"/>
    </source>
</evidence>